<reference evidence="2 3" key="1">
    <citation type="submission" date="2018-03" db="EMBL/GenBank/DDBJ databases">
        <title>Genomic Encyclopedia of Archaeal and Bacterial Type Strains, Phase II (KMG-II): from individual species to whole genera.</title>
        <authorList>
            <person name="Goeker M."/>
        </authorList>
    </citation>
    <scope>NUCLEOTIDE SEQUENCE [LARGE SCALE GENOMIC DNA]</scope>
    <source>
        <strain evidence="2 3">DSM 44946</strain>
    </source>
</reference>
<evidence type="ECO:0000313" key="3">
    <source>
        <dbReference type="Proteomes" id="UP000237797"/>
    </source>
</evidence>
<proteinExistence type="predicted"/>
<dbReference type="AlphaFoldDB" id="A0A2T0LBC0"/>
<evidence type="ECO:0000313" key="2">
    <source>
        <dbReference type="EMBL" id="PRX39204.1"/>
    </source>
</evidence>
<accession>A0A2T0LBC0</accession>
<evidence type="ECO:0000256" key="1">
    <source>
        <dbReference type="SAM" id="MobiDB-lite"/>
    </source>
</evidence>
<dbReference type="RefSeq" id="WP_211295766.1">
    <property type="nucleotide sequence ID" value="NZ_PVNE01000028.1"/>
</dbReference>
<protein>
    <submittedName>
        <fullName evidence="2">Uncharacterized protein</fullName>
    </submittedName>
</protein>
<feature type="region of interest" description="Disordered" evidence="1">
    <location>
        <begin position="129"/>
        <end position="159"/>
    </location>
</feature>
<dbReference type="Proteomes" id="UP000237797">
    <property type="component" value="Unassembled WGS sequence"/>
</dbReference>
<gene>
    <name evidence="2" type="ORF">CLV97_12840</name>
</gene>
<feature type="compositionally biased region" description="Low complexity" evidence="1">
    <location>
        <begin position="31"/>
        <end position="49"/>
    </location>
</feature>
<feature type="compositionally biased region" description="Basic and acidic residues" evidence="1">
    <location>
        <begin position="59"/>
        <end position="76"/>
    </location>
</feature>
<comment type="caution">
    <text evidence="2">The sequence shown here is derived from an EMBL/GenBank/DDBJ whole genome shotgun (WGS) entry which is preliminary data.</text>
</comment>
<sequence length="169" mass="18778">MRQKQMLAERGYHAAISRSHLFHPSVEKLPETGVGTSGSPSGKPTSAPGRPARFRKDRPRAGGDAEHKQADDHSHPDLDEWLQRFLELFLQTNEKPDWVSTDLKQPAFVTITTYQALHSLFKTEKETEEADAAEEMETGAEGGGEGWEEVSSAPEARFIREKMESIGCG</sequence>
<organism evidence="2 3">
    <name type="scientific">Planifilum fimeticola</name>
    <dbReference type="NCBI Taxonomy" id="201975"/>
    <lineage>
        <taxon>Bacteria</taxon>
        <taxon>Bacillati</taxon>
        <taxon>Bacillota</taxon>
        <taxon>Bacilli</taxon>
        <taxon>Bacillales</taxon>
        <taxon>Thermoactinomycetaceae</taxon>
        <taxon>Planifilum</taxon>
    </lineage>
</organism>
<feature type="region of interest" description="Disordered" evidence="1">
    <location>
        <begin position="19"/>
        <end position="76"/>
    </location>
</feature>
<dbReference type="EMBL" id="PVNE01000028">
    <property type="protein sequence ID" value="PRX39204.1"/>
    <property type="molecule type" value="Genomic_DNA"/>
</dbReference>
<name>A0A2T0LBC0_9BACL</name>
<keyword evidence="3" id="KW-1185">Reference proteome</keyword>
<feature type="compositionally biased region" description="Acidic residues" evidence="1">
    <location>
        <begin position="129"/>
        <end position="138"/>
    </location>
</feature>